<dbReference type="AlphaFoldDB" id="A0A261UM39"/>
<feature type="transmembrane region" description="Helical" evidence="1">
    <location>
        <begin position="53"/>
        <end position="71"/>
    </location>
</feature>
<dbReference type="InterPro" id="IPR010699">
    <property type="entry name" value="DUF1275"/>
</dbReference>
<keyword evidence="1" id="KW-0472">Membrane</keyword>
<keyword evidence="3" id="KW-1185">Reference proteome</keyword>
<dbReference type="PANTHER" id="PTHR37314:SF4">
    <property type="entry name" value="UPF0700 TRANSMEMBRANE PROTEIN YOAK"/>
    <property type="match status" value="1"/>
</dbReference>
<organism evidence="2 3">
    <name type="scientific">Bordetella genomosp. 11</name>
    <dbReference type="NCBI Taxonomy" id="1416808"/>
    <lineage>
        <taxon>Bacteria</taxon>
        <taxon>Pseudomonadati</taxon>
        <taxon>Pseudomonadota</taxon>
        <taxon>Betaproteobacteria</taxon>
        <taxon>Burkholderiales</taxon>
        <taxon>Alcaligenaceae</taxon>
        <taxon>Bordetella</taxon>
    </lineage>
</organism>
<protein>
    <recommendedName>
        <fullName evidence="4">DUF1275 family protein</fullName>
    </recommendedName>
</protein>
<proteinExistence type="predicted"/>
<gene>
    <name evidence="2" type="ORF">CAL28_27915</name>
</gene>
<evidence type="ECO:0000256" key="1">
    <source>
        <dbReference type="SAM" id="Phobius"/>
    </source>
</evidence>
<keyword evidence="1" id="KW-0812">Transmembrane</keyword>
<feature type="transmembrane region" description="Helical" evidence="1">
    <location>
        <begin position="111"/>
        <end position="128"/>
    </location>
</feature>
<dbReference type="Pfam" id="PF06912">
    <property type="entry name" value="DUF1275"/>
    <property type="match status" value="1"/>
</dbReference>
<evidence type="ECO:0000313" key="2">
    <source>
        <dbReference type="EMBL" id="OZI62946.1"/>
    </source>
</evidence>
<dbReference type="EMBL" id="NEVS01000004">
    <property type="protein sequence ID" value="OZI62946.1"/>
    <property type="molecule type" value="Genomic_DNA"/>
</dbReference>
<sequence length="221" mass="22577">MRTLFVAALSCLAGMTDAIGLIAAGSFVSFMSGNTTNLGLAVAALDTRHAGRLAAVLLLFVLGSALGEALAQRARHPRPAVLGAVAMLLTAACAGLYLADHGLGPAEAWRQAARLVAVLAMGVLNAAFEKVDGQSVGLTYVTGALARLGQALGRYAATRQTQRAGPHLAAFFGLLAGAVGGALLQYRWPAQALFAPAAAAWLLCLAAWRLSARLAGDRTSA</sequence>
<feature type="transmembrane region" description="Helical" evidence="1">
    <location>
        <begin position="168"/>
        <end position="186"/>
    </location>
</feature>
<dbReference type="Proteomes" id="UP000215767">
    <property type="component" value="Unassembled WGS sequence"/>
</dbReference>
<comment type="caution">
    <text evidence="2">The sequence shown here is derived from an EMBL/GenBank/DDBJ whole genome shotgun (WGS) entry which is preliminary data.</text>
</comment>
<keyword evidence="1" id="KW-1133">Transmembrane helix</keyword>
<name>A0A261UM39_9BORD</name>
<feature type="transmembrane region" description="Helical" evidence="1">
    <location>
        <begin position="80"/>
        <end position="99"/>
    </location>
</feature>
<reference evidence="3" key="1">
    <citation type="submission" date="2017-05" db="EMBL/GenBank/DDBJ databases">
        <title>Complete and WGS of Bordetella genogroups.</title>
        <authorList>
            <person name="Spilker T."/>
            <person name="Lipuma J."/>
        </authorList>
    </citation>
    <scope>NUCLEOTIDE SEQUENCE [LARGE SCALE GENOMIC DNA]</scope>
    <source>
        <strain evidence="3">AU8856</strain>
    </source>
</reference>
<evidence type="ECO:0000313" key="3">
    <source>
        <dbReference type="Proteomes" id="UP000215767"/>
    </source>
</evidence>
<feature type="transmembrane region" description="Helical" evidence="1">
    <location>
        <begin position="192"/>
        <end position="210"/>
    </location>
</feature>
<dbReference type="OrthoDB" id="885342at2"/>
<dbReference type="RefSeq" id="WP_094844220.1">
    <property type="nucleotide sequence ID" value="NZ_NEVS01000004.1"/>
</dbReference>
<dbReference type="PANTHER" id="PTHR37314">
    <property type="entry name" value="SLR0142 PROTEIN"/>
    <property type="match status" value="1"/>
</dbReference>
<evidence type="ECO:0008006" key="4">
    <source>
        <dbReference type="Google" id="ProtNLM"/>
    </source>
</evidence>
<accession>A0A261UM39</accession>